<dbReference type="Pfam" id="PF00032">
    <property type="entry name" value="Cytochrom_B_C"/>
    <property type="match status" value="1"/>
</dbReference>
<dbReference type="GO" id="GO:0045275">
    <property type="term" value="C:respiratory chain complex III"/>
    <property type="evidence" value="ECO:0007669"/>
    <property type="project" value="InterPro"/>
</dbReference>
<feature type="transmembrane region" description="Helical" evidence="20">
    <location>
        <begin position="111"/>
        <end position="133"/>
    </location>
</feature>
<dbReference type="EMBL" id="MT478132">
    <property type="protein sequence ID" value="QLI42517.1"/>
    <property type="molecule type" value="Genomic_DNA"/>
</dbReference>
<dbReference type="InterPro" id="IPR005797">
    <property type="entry name" value="Cyt_b/b6_N"/>
</dbReference>
<feature type="binding site" description="axial binding residue" evidence="19">
    <location>
        <position position="197"/>
    </location>
    <ligand>
        <name>heme b</name>
        <dbReference type="ChEBI" id="CHEBI:60344"/>
        <label>b566</label>
    </ligand>
    <ligandPart>
        <name>Fe</name>
        <dbReference type="ChEBI" id="CHEBI:18248"/>
    </ligandPart>
</feature>
<evidence type="ECO:0000256" key="3">
    <source>
        <dbReference type="ARBA" id="ARBA00011649"/>
    </source>
</evidence>
<evidence type="ECO:0000256" key="19">
    <source>
        <dbReference type="PIRSR" id="PIRSR038885-2"/>
    </source>
</evidence>
<feature type="domain" description="Cytochrome b/b6 C-terminal region profile" evidence="22">
    <location>
        <begin position="211"/>
        <end position="378"/>
    </location>
</feature>
<feature type="binding site" evidence="18">
    <location>
        <position position="202"/>
    </location>
    <ligand>
        <name>a ubiquinone</name>
        <dbReference type="ChEBI" id="CHEBI:16389"/>
    </ligand>
</feature>
<dbReference type="InterPro" id="IPR030689">
    <property type="entry name" value="Cytochrome_b"/>
</dbReference>
<dbReference type="InterPro" id="IPR036150">
    <property type="entry name" value="Cyt_b/b6_C_sf"/>
</dbReference>
<evidence type="ECO:0000256" key="18">
    <source>
        <dbReference type="PIRSR" id="PIRSR038885-1"/>
    </source>
</evidence>
<evidence type="ECO:0000256" key="7">
    <source>
        <dbReference type="ARBA" id="ARBA00022660"/>
    </source>
</evidence>
<keyword evidence="11 20" id="KW-0249">Electron transport</keyword>
<feature type="binding site" description="axial binding residue" evidence="19">
    <location>
        <position position="183"/>
    </location>
    <ligand>
        <name>heme b</name>
        <dbReference type="ChEBI" id="CHEBI:60344"/>
        <label>b562</label>
    </ligand>
    <ligandPart>
        <name>Fe</name>
        <dbReference type="ChEBI" id="CHEBI:18248"/>
    </ligandPart>
</feature>
<evidence type="ECO:0000256" key="11">
    <source>
        <dbReference type="ARBA" id="ARBA00022982"/>
    </source>
</evidence>
<geneLocation type="mitochondrion" evidence="23"/>
<feature type="domain" description="Cytochrome b/b6 N-terminal region profile" evidence="21">
    <location>
        <begin position="2"/>
        <end position="210"/>
    </location>
</feature>
<evidence type="ECO:0000313" key="23">
    <source>
        <dbReference type="EMBL" id="QLI42517.1"/>
    </source>
</evidence>
<dbReference type="InterPro" id="IPR016174">
    <property type="entry name" value="Di-haem_cyt_TM"/>
</dbReference>
<evidence type="ECO:0000256" key="14">
    <source>
        <dbReference type="ARBA" id="ARBA00023075"/>
    </source>
</evidence>
<evidence type="ECO:0000256" key="5">
    <source>
        <dbReference type="ARBA" id="ARBA00022448"/>
    </source>
</evidence>
<dbReference type="CDD" id="cd00290">
    <property type="entry name" value="cytochrome_b_C"/>
    <property type="match status" value="1"/>
</dbReference>
<dbReference type="AlphaFoldDB" id="A0A7D5U1Y2"/>
<keyword evidence="8 20" id="KW-0812">Transmembrane</keyword>
<evidence type="ECO:0000256" key="13">
    <source>
        <dbReference type="ARBA" id="ARBA00023004"/>
    </source>
</evidence>
<organism evidence="23">
    <name type="scientific">Lysmata vittata</name>
    <dbReference type="NCBI Taxonomy" id="749979"/>
    <lineage>
        <taxon>Eukaryota</taxon>
        <taxon>Metazoa</taxon>
        <taxon>Ecdysozoa</taxon>
        <taxon>Arthropoda</taxon>
        <taxon>Crustacea</taxon>
        <taxon>Multicrustacea</taxon>
        <taxon>Malacostraca</taxon>
        <taxon>Eumalacostraca</taxon>
        <taxon>Eucarida</taxon>
        <taxon>Decapoda</taxon>
        <taxon>Pleocyemata</taxon>
        <taxon>Caridea</taxon>
        <taxon>Alpheoidea</taxon>
        <taxon>Hippolytidae</taxon>
        <taxon>Lysmata</taxon>
    </lineage>
</organism>
<dbReference type="InterPro" id="IPR048259">
    <property type="entry name" value="Cytochrome_b_N_euk/bac"/>
</dbReference>
<evidence type="ECO:0000256" key="16">
    <source>
        <dbReference type="ARBA" id="ARBA00023136"/>
    </source>
</evidence>
<feature type="transmembrane region" description="Helical" evidence="20">
    <location>
        <begin position="319"/>
        <end position="341"/>
    </location>
</feature>
<feature type="binding site" description="axial binding residue" evidence="19">
    <location>
        <position position="98"/>
    </location>
    <ligand>
        <name>heme b</name>
        <dbReference type="ChEBI" id="CHEBI:60344"/>
        <label>b566</label>
    </ligand>
    <ligandPart>
        <name>Fe</name>
        <dbReference type="ChEBI" id="CHEBI:18248"/>
    </ligandPart>
</feature>
<dbReference type="GO" id="GO:0008121">
    <property type="term" value="F:quinol-cytochrome-c reductase activity"/>
    <property type="evidence" value="ECO:0007669"/>
    <property type="project" value="InterPro"/>
</dbReference>
<dbReference type="Pfam" id="PF00033">
    <property type="entry name" value="Cytochrome_B"/>
    <property type="match status" value="1"/>
</dbReference>
<evidence type="ECO:0000259" key="21">
    <source>
        <dbReference type="PROSITE" id="PS51002"/>
    </source>
</evidence>
<keyword evidence="16 20" id="KW-0472">Membrane</keyword>
<feature type="transmembrane region" description="Helical" evidence="20">
    <location>
        <begin position="288"/>
        <end position="307"/>
    </location>
</feature>
<feature type="transmembrane region" description="Helical" evidence="20">
    <location>
        <begin position="78"/>
        <end position="99"/>
    </location>
</feature>
<feature type="transmembrane region" description="Helical" evidence="20">
    <location>
        <begin position="347"/>
        <end position="370"/>
    </location>
</feature>
<comment type="subcellular location">
    <subcellularLocation>
        <location evidence="2">Mitochondrion inner membrane</location>
        <topology evidence="2">Multi-pass membrane protein</topology>
    </subcellularLocation>
</comment>
<evidence type="ECO:0000256" key="12">
    <source>
        <dbReference type="ARBA" id="ARBA00022989"/>
    </source>
</evidence>
<sequence>MTFPLRKSHPLIKIANSAIIDLPTPTNISIMWNFGSLLGLCLTIQLTTGIFLAMHYTAHIDYAFSSVAHICRDVNYGWLLRTLHANGASFFFICLYLHIGRGIYYGSFMFIHTWFVGVLILFLVMGTAFLGYVLPWGQMSFWGATVITNLASAIPYIGNDLVQWIWGGFAVDNATLTRFFTFHFLFPFLILAASMIHILFLHQTGSNNPLGISSQIDKIPFHPYFSFKDIMGFLILIKSLVILTLLSPYYLGDPDNFIPANPLVTPAHIQPEWYFLFAYAILRSIPNKLGGVVALVMSVAILFIIPFSQKSNFRSLSFYPLNQILFWSLVVTICLLTWIGARPVEDPYIITGQILTMMYFSFFLTNPLLLKAWDYFLK</sequence>
<evidence type="ECO:0000256" key="1">
    <source>
        <dbReference type="ARBA" id="ARBA00002566"/>
    </source>
</evidence>
<reference evidence="23" key="1">
    <citation type="submission" date="2020-05" db="EMBL/GenBank/DDBJ databases">
        <title>The complete mitochondrial genome of Lysmata vittata (Crustacea: Decapoda: Hippolytidae) and its phylogenetic position in Decapoda.</title>
        <authorList>
            <person name="Zhu L."/>
            <person name="Wu J."/>
            <person name="Zhou C."/>
            <person name="Wang D."/>
            <person name="Zhu Z."/>
            <person name="Lin Q."/>
            <person name="Wang J."/>
        </authorList>
    </citation>
    <scope>NUCLEOTIDE SEQUENCE</scope>
    <source>
        <tissue evidence="23">Muscle</tissue>
    </source>
</reference>
<keyword evidence="14" id="KW-0830">Ubiquinone</keyword>
<keyword evidence="6 19" id="KW-0349">Heme</keyword>
<evidence type="ECO:0000256" key="2">
    <source>
        <dbReference type="ARBA" id="ARBA00004448"/>
    </source>
</evidence>
<keyword evidence="13 19" id="KW-0408">Iron</keyword>
<evidence type="ECO:0000256" key="9">
    <source>
        <dbReference type="ARBA" id="ARBA00022723"/>
    </source>
</evidence>
<evidence type="ECO:0000256" key="15">
    <source>
        <dbReference type="ARBA" id="ARBA00023128"/>
    </source>
</evidence>
<dbReference type="Gene3D" id="1.20.810.10">
    <property type="entry name" value="Cytochrome Bc1 Complex, Chain C"/>
    <property type="match status" value="1"/>
</dbReference>
<evidence type="ECO:0000259" key="22">
    <source>
        <dbReference type="PROSITE" id="PS51003"/>
    </source>
</evidence>
<evidence type="ECO:0000256" key="17">
    <source>
        <dbReference type="ARBA" id="ARBA00061233"/>
    </source>
</evidence>
<dbReference type="PIRSF" id="PIRSF038885">
    <property type="entry name" value="COB"/>
    <property type="match status" value="1"/>
</dbReference>
<dbReference type="SUPFAM" id="SSF81648">
    <property type="entry name" value="a domain/subunit of cytochrome bc1 complex (Ubiquinol-cytochrome c reductase)"/>
    <property type="match status" value="1"/>
</dbReference>
<name>A0A7D5U1Y2_9EUCA</name>
<evidence type="ECO:0000256" key="8">
    <source>
        <dbReference type="ARBA" id="ARBA00022692"/>
    </source>
</evidence>
<comment type="function">
    <text evidence="1 20">Component of the ubiquinol-cytochrome c reductase complex (complex III or cytochrome b-c1 complex) that is part of the mitochondrial respiratory chain. The b-c1 complex mediates electron transfer from ubiquinol to cytochrome c. Contributes to the generation of a proton gradient across the mitochondrial membrane that is then used for ATP synthesis.</text>
</comment>
<dbReference type="PROSITE" id="PS51003">
    <property type="entry name" value="CYTB_CTER"/>
    <property type="match status" value="1"/>
</dbReference>
<feature type="transmembrane region" description="Helical" evidence="20">
    <location>
        <begin position="37"/>
        <end position="58"/>
    </location>
</feature>
<comment type="similarity">
    <text evidence="17 20">Belongs to the cytochrome b family.</text>
</comment>
<evidence type="ECO:0000256" key="10">
    <source>
        <dbReference type="ARBA" id="ARBA00022792"/>
    </source>
</evidence>
<feature type="binding site" description="axial binding residue" evidence="19">
    <location>
        <position position="84"/>
    </location>
    <ligand>
        <name>heme b</name>
        <dbReference type="ChEBI" id="CHEBI:60344"/>
        <label>b562</label>
    </ligand>
    <ligandPart>
        <name>Fe</name>
        <dbReference type="ChEBI" id="CHEBI:18248"/>
    </ligandPart>
</feature>
<feature type="transmembrane region" description="Helical" evidence="20">
    <location>
        <begin position="230"/>
        <end position="251"/>
    </location>
</feature>
<evidence type="ECO:0000256" key="20">
    <source>
        <dbReference type="RuleBase" id="RU362117"/>
    </source>
</evidence>
<dbReference type="PANTHER" id="PTHR19271">
    <property type="entry name" value="CYTOCHROME B"/>
    <property type="match status" value="1"/>
</dbReference>
<evidence type="ECO:0000256" key="4">
    <source>
        <dbReference type="ARBA" id="ARBA00013531"/>
    </source>
</evidence>
<protein>
    <recommendedName>
        <fullName evidence="4 20">Cytochrome b</fullName>
    </recommendedName>
</protein>
<feature type="transmembrane region" description="Helical" evidence="20">
    <location>
        <begin position="179"/>
        <end position="200"/>
    </location>
</feature>
<dbReference type="CDD" id="cd00284">
    <property type="entry name" value="Cytochrome_b_N"/>
    <property type="match status" value="1"/>
</dbReference>
<dbReference type="GO" id="GO:0046872">
    <property type="term" value="F:metal ion binding"/>
    <property type="evidence" value="ECO:0007669"/>
    <property type="project" value="UniProtKB-UniRule"/>
</dbReference>
<dbReference type="InterPro" id="IPR027387">
    <property type="entry name" value="Cytb/b6-like_sf"/>
</dbReference>
<keyword evidence="15 20" id="KW-0496">Mitochondrion</keyword>
<keyword evidence="10" id="KW-0999">Mitochondrion inner membrane</keyword>
<keyword evidence="12 20" id="KW-1133">Transmembrane helix</keyword>
<keyword evidence="5 20" id="KW-0813">Transport</keyword>
<comment type="subunit">
    <text evidence="3">The main subunits of complex b-c1 are: cytochrome b, cytochrome c1 and the Rieske protein.</text>
</comment>
<dbReference type="GO" id="GO:0016491">
    <property type="term" value="F:oxidoreductase activity"/>
    <property type="evidence" value="ECO:0007669"/>
    <property type="project" value="UniProtKB-UniRule"/>
</dbReference>
<dbReference type="PROSITE" id="PS51002">
    <property type="entry name" value="CYTB_NTER"/>
    <property type="match status" value="1"/>
</dbReference>
<dbReference type="GO" id="GO:0005743">
    <property type="term" value="C:mitochondrial inner membrane"/>
    <property type="evidence" value="ECO:0007669"/>
    <property type="project" value="UniProtKB-SubCell"/>
</dbReference>
<comment type="cofactor">
    <cofactor evidence="19">
        <name>heme</name>
        <dbReference type="ChEBI" id="CHEBI:30413"/>
    </cofactor>
    <text evidence="19">Binds 2 heme groups non-covalently.</text>
</comment>
<proteinExistence type="inferred from homology"/>
<accession>A0A7D5U1Y2</accession>
<keyword evidence="7 20" id="KW-0679">Respiratory chain</keyword>
<gene>
    <name evidence="23" type="primary">cob</name>
</gene>
<dbReference type="PANTHER" id="PTHR19271:SF16">
    <property type="entry name" value="CYTOCHROME B"/>
    <property type="match status" value="1"/>
</dbReference>
<dbReference type="InterPro" id="IPR048260">
    <property type="entry name" value="Cytochrome_b_C_euk/bac"/>
</dbReference>
<dbReference type="SUPFAM" id="SSF81342">
    <property type="entry name" value="Transmembrane di-heme cytochromes"/>
    <property type="match status" value="1"/>
</dbReference>
<keyword evidence="9 19" id="KW-0479">Metal-binding</keyword>
<dbReference type="InterPro" id="IPR005798">
    <property type="entry name" value="Cyt_b/b6_C"/>
</dbReference>
<comment type="cofactor">
    <cofactor evidence="20">
        <name>heme b</name>
        <dbReference type="ChEBI" id="CHEBI:60344"/>
    </cofactor>
    <text evidence="20">Binds 2 heme groups non-covalently.</text>
</comment>
<dbReference type="FunFam" id="1.20.810.10:FF:000002">
    <property type="entry name" value="Cytochrome b"/>
    <property type="match status" value="1"/>
</dbReference>
<dbReference type="GO" id="GO:0006122">
    <property type="term" value="P:mitochondrial electron transport, ubiquinol to cytochrome c"/>
    <property type="evidence" value="ECO:0007669"/>
    <property type="project" value="TreeGrafter"/>
</dbReference>
<evidence type="ECO:0000256" key="6">
    <source>
        <dbReference type="ARBA" id="ARBA00022617"/>
    </source>
</evidence>